<dbReference type="SUPFAM" id="SSF52141">
    <property type="entry name" value="Uracil-DNA glycosylase-like"/>
    <property type="match status" value="1"/>
</dbReference>
<gene>
    <name evidence="2" type="ORF">GCM10007053_16330</name>
</gene>
<organism evidence="2 3">
    <name type="scientific">Parahalioglobus pacificus</name>
    <dbReference type="NCBI Taxonomy" id="930806"/>
    <lineage>
        <taxon>Bacteria</taxon>
        <taxon>Pseudomonadati</taxon>
        <taxon>Pseudomonadota</taxon>
        <taxon>Gammaproteobacteria</taxon>
        <taxon>Cellvibrionales</taxon>
        <taxon>Halieaceae</taxon>
        <taxon>Parahalioglobus</taxon>
    </lineage>
</organism>
<dbReference type="CDD" id="cd10033">
    <property type="entry name" value="UDG_like"/>
    <property type="match status" value="1"/>
</dbReference>
<evidence type="ECO:0000259" key="1">
    <source>
        <dbReference type="SMART" id="SM00986"/>
    </source>
</evidence>
<dbReference type="PANTHER" id="PTHR42160">
    <property type="entry name" value="URACIL-DNA GLYCOSYLASE SUPERFAMILY PROTEIN"/>
    <property type="match status" value="1"/>
</dbReference>
<comment type="caution">
    <text evidence="2">The sequence shown here is derived from an EMBL/GenBank/DDBJ whole genome shotgun (WGS) entry which is preliminary data.</text>
</comment>
<dbReference type="InterPro" id="IPR047124">
    <property type="entry name" value="HI_0220.2"/>
</dbReference>
<evidence type="ECO:0000313" key="3">
    <source>
        <dbReference type="Proteomes" id="UP000644693"/>
    </source>
</evidence>
<proteinExistence type="predicted"/>
<dbReference type="AlphaFoldDB" id="A0A918XHA2"/>
<protein>
    <submittedName>
        <fullName evidence="2">Uracil-DNA glycosylase</fullName>
    </submittedName>
</protein>
<feature type="domain" description="Uracil-DNA glycosylase-like" evidence="1">
    <location>
        <begin position="1"/>
        <end position="158"/>
    </location>
</feature>
<reference evidence="2" key="1">
    <citation type="journal article" date="2014" name="Int. J. Syst. Evol. Microbiol.">
        <title>Complete genome sequence of Corynebacterium casei LMG S-19264T (=DSM 44701T), isolated from a smear-ripened cheese.</title>
        <authorList>
            <consortium name="US DOE Joint Genome Institute (JGI-PGF)"/>
            <person name="Walter F."/>
            <person name="Albersmeier A."/>
            <person name="Kalinowski J."/>
            <person name="Ruckert C."/>
        </authorList>
    </citation>
    <scope>NUCLEOTIDE SEQUENCE</scope>
    <source>
        <strain evidence="2">KCTC 23430</strain>
    </source>
</reference>
<dbReference type="Gene3D" id="3.40.470.10">
    <property type="entry name" value="Uracil-DNA glycosylase-like domain"/>
    <property type="match status" value="1"/>
</dbReference>
<dbReference type="SMART" id="SM00987">
    <property type="entry name" value="UreE_C"/>
    <property type="match status" value="1"/>
</dbReference>
<evidence type="ECO:0000313" key="2">
    <source>
        <dbReference type="EMBL" id="GHD32320.1"/>
    </source>
</evidence>
<accession>A0A918XHA2</accession>
<dbReference type="PANTHER" id="PTHR42160:SF1">
    <property type="entry name" value="URACIL-DNA GLYCOSYLASE SUPERFAMILY PROTEIN"/>
    <property type="match status" value="1"/>
</dbReference>
<reference evidence="2" key="2">
    <citation type="submission" date="2020-09" db="EMBL/GenBank/DDBJ databases">
        <authorList>
            <person name="Sun Q."/>
            <person name="Kim S."/>
        </authorList>
    </citation>
    <scope>NUCLEOTIDE SEQUENCE</scope>
    <source>
        <strain evidence="2">KCTC 23430</strain>
    </source>
</reference>
<dbReference type="Proteomes" id="UP000644693">
    <property type="component" value="Unassembled WGS sequence"/>
</dbReference>
<dbReference type="SMART" id="SM00986">
    <property type="entry name" value="UDG"/>
    <property type="match status" value="1"/>
</dbReference>
<name>A0A918XHA2_9GAMM</name>
<keyword evidence="3" id="KW-1185">Reference proteome</keyword>
<dbReference type="Pfam" id="PF03167">
    <property type="entry name" value="UDG"/>
    <property type="match status" value="1"/>
</dbReference>
<dbReference type="InterPro" id="IPR036895">
    <property type="entry name" value="Uracil-DNA_glycosylase-like_sf"/>
</dbReference>
<dbReference type="EMBL" id="BMYM01000001">
    <property type="protein sequence ID" value="GHD32320.1"/>
    <property type="molecule type" value="Genomic_DNA"/>
</dbReference>
<dbReference type="InterPro" id="IPR005122">
    <property type="entry name" value="Uracil-DNA_glycosylase-like"/>
</dbReference>
<sequence length="166" mass="18827">MLRATDTAKLLIIGQAPGTRVHASGVPWDDPSGARLRAWLGISDAQFYDEQQVAIVPMGFCYPGRGKSGDLPPDPRCAPRWHQEILGALGQVKMTLLVGQYAQRYYLPETRSQTLTARVREWPQYSPQIWPLPHPSPRNNIWLARNTWFEGELLPQLQDRVRDVLA</sequence>